<feature type="repeat" description="PPR" evidence="3">
    <location>
        <begin position="62"/>
        <end position="96"/>
    </location>
</feature>
<dbReference type="PROSITE" id="PS51375">
    <property type="entry name" value="PPR"/>
    <property type="match status" value="3"/>
</dbReference>
<feature type="repeat" description="PPR" evidence="3">
    <location>
        <begin position="229"/>
        <end position="263"/>
    </location>
</feature>
<dbReference type="AlphaFoldDB" id="A0A8J5C7M8"/>
<evidence type="ECO:0000256" key="2">
    <source>
        <dbReference type="ARBA" id="ARBA00022737"/>
    </source>
</evidence>
<dbReference type="EMBL" id="JACMSC010000021">
    <property type="protein sequence ID" value="KAG6469899.1"/>
    <property type="molecule type" value="Genomic_DNA"/>
</dbReference>
<dbReference type="Pfam" id="PF13041">
    <property type="entry name" value="PPR_2"/>
    <property type="match status" value="2"/>
</dbReference>
<evidence type="ECO:0000313" key="4">
    <source>
        <dbReference type="EMBL" id="KAG6469899.1"/>
    </source>
</evidence>
<sequence>MLAKKSISSGSLEISLEMSGLMMEFGHLPTWANANNMIVNLIRNGRIHQASEHEKEGSFGPNVYSYTVLVLGLRKEELWEEAYRVLKLMEDEGCMPTVVAYTILIRNLCKKKGSLRRHLSGKGPDSVSFNTILSMACKQCNSSMISRIFIRMDIEGTKLDTVGMICLMQYFSKANRPLECYNIFKFKNAGIFPDITSYNILLHASIKEGDYFLMKCLLFNMYRQGLLPDGITYGSLSHGLCKEGNISSAVRLEDWMLELNIKPTMPYYNTILDAVFRIHIKLFNNAKDLHTLSYSLA</sequence>
<name>A0A8J5C7M8_ZINOF</name>
<dbReference type="Gene3D" id="1.25.40.10">
    <property type="entry name" value="Tetratricopeptide repeat domain"/>
    <property type="match status" value="3"/>
</dbReference>
<comment type="caution">
    <text evidence="4">The sequence shown here is derived from an EMBL/GenBank/DDBJ whole genome shotgun (WGS) entry which is preliminary data.</text>
</comment>
<protein>
    <recommendedName>
        <fullName evidence="6">Pentatricopeptide repeat-containing protein</fullName>
    </recommendedName>
</protein>
<accession>A0A8J5C7M8</accession>
<keyword evidence="2" id="KW-0677">Repeat</keyword>
<organism evidence="4 5">
    <name type="scientific">Zingiber officinale</name>
    <name type="common">Ginger</name>
    <name type="synonym">Amomum zingiber</name>
    <dbReference type="NCBI Taxonomy" id="94328"/>
    <lineage>
        <taxon>Eukaryota</taxon>
        <taxon>Viridiplantae</taxon>
        <taxon>Streptophyta</taxon>
        <taxon>Embryophyta</taxon>
        <taxon>Tracheophyta</taxon>
        <taxon>Spermatophyta</taxon>
        <taxon>Magnoliopsida</taxon>
        <taxon>Liliopsida</taxon>
        <taxon>Zingiberales</taxon>
        <taxon>Zingiberaceae</taxon>
        <taxon>Zingiber</taxon>
    </lineage>
</organism>
<evidence type="ECO:0000256" key="1">
    <source>
        <dbReference type="ARBA" id="ARBA00007626"/>
    </source>
</evidence>
<feature type="repeat" description="PPR" evidence="3">
    <location>
        <begin position="194"/>
        <end position="228"/>
    </location>
</feature>
<dbReference type="InterPro" id="IPR050667">
    <property type="entry name" value="PPR-containing_protein"/>
</dbReference>
<reference evidence="4 5" key="1">
    <citation type="submission" date="2020-08" db="EMBL/GenBank/DDBJ databases">
        <title>Plant Genome Project.</title>
        <authorList>
            <person name="Zhang R.-G."/>
        </authorList>
    </citation>
    <scope>NUCLEOTIDE SEQUENCE [LARGE SCALE GENOMIC DNA]</scope>
    <source>
        <tissue evidence="4">Rhizome</tissue>
    </source>
</reference>
<proteinExistence type="inferred from homology"/>
<dbReference type="PANTHER" id="PTHR47939">
    <property type="entry name" value="MEMBRANE-ASSOCIATED SALT-INDUCIBLE PROTEIN-LIKE"/>
    <property type="match status" value="1"/>
</dbReference>
<keyword evidence="5" id="KW-1185">Reference proteome</keyword>
<comment type="similarity">
    <text evidence="1">Belongs to the PPR family. P subfamily.</text>
</comment>
<dbReference type="Proteomes" id="UP000734854">
    <property type="component" value="Unassembled WGS sequence"/>
</dbReference>
<dbReference type="NCBIfam" id="TIGR00756">
    <property type="entry name" value="PPR"/>
    <property type="match status" value="1"/>
</dbReference>
<evidence type="ECO:0000256" key="3">
    <source>
        <dbReference type="PROSITE-ProRule" id="PRU00708"/>
    </source>
</evidence>
<gene>
    <name evidence="4" type="ORF">ZIOFF_070832</name>
</gene>
<dbReference type="PANTHER" id="PTHR47939:SF5">
    <property type="entry name" value="PENTACOTRIPEPTIDE-REPEAT REGION OF PRORP DOMAIN-CONTAINING PROTEIN"/>
    <property type="match status" value="1"/>
</dbReference>
<evidence type="ECO:0008006" key="6">
    <source>
        <dbReference type="Google" id="ProtNLM"/>
    </source>
</evidence>
<dbReference type="InterPro" id="IPR011990">
    <property type="entry name" value="TPR-like_helical_dom_sf"/>
</dbReference>
<evidence type="ECO:0000313" key="5">
    <source>
        <dbReference type="Proteomes" id="UP000734854"/>
    </source>
</evidence>
<dbReference type="InterPro" id="IPR002885">
    <property type="entry name" value="PPR_rpt"/>
</dbReference>